<evidence type="ECO:0000259" key="4">
    <source>
        <dbReference type="Pfam" id="PF07693"/>
    </source>
</evidence>
<evidence type="ECO:0000259" key="3">
    <source>
        <dbReference type="Pfam" id="PF05729"/>
    </source>
</evidence>
<feature type="domain" description="NACHT" evidence="3">
    <location>
        <begin position="625"/>
        <end position="726"/>
    </location>
</feature>
<gene>
    <name evidence="5" type="ORF">ACFSJ0_46595</name>
</gene>
<dbReference type="RefSeq" id="WP_219529318.1">
    <property type="nucleotide sequence ID" value="NZ_JAHKRM010000006.1"/>
</dbReference>
<organism evidence="5 6">
    <name type="scientific">Nonomuraea guangzhouensis</name>
    <dbReference type="NCBI Taxonomy" id="1291555"/>
    <lineage>
        <taxon>Bacteria</taxon>
        <taxon>Bacillati</taxon>
        <taxon>Actinomycetota</taxon>
        <taxon>Actinomycetes</taxon>
        <taxon>Streptosporangiales</taxon>
        <taxon>Streptosporangiaceae</taxon>
        <taxon>Nonomuraea</taxon>
    </lineage>
</organism>
<keyword evidence="2" id="KW-0732">Signal</keyword>
<evidence type="ECO:0000256" key="2">
    <source>
        <dbReference type="SAM" id="SignalP"/>
    </source>
</evidence>
<dbReference type="InterPro" id="IPR052754">
    <property type="entry name" value="NTPase_KAP_P-loop"/>
</dbReference>
<name>A0ABW4GTH7_9ACTN</name>
<evidence type="ECO:0000256" key="1">
    <source>
        <dbReference type="SAM" id="MobiDB-lite"/>
    </source>
</evidence>
<feature type="signal peptide" evidence="2">
    <location>
        <begin position="1"/>
        <end position="23"/>
    </location>
</feature>
<dbReference type="PANTHER" id="PTHR22674:SF6">
    <property type="entry name" value="NTPASE KAP FAMILY P-LOOP DOMAIN-CONTAINING PROTEIN 1"/>
    <property type="match status" value="1"/>
</dbReference>
<feature type="domain" description="KAP NTPase" evidence="4">
    <location>
        <begin position="190"/>
        <end position="459"/>
    </location>
</feature>
<keyword evidence="6" id="KW-1185">Reference proteome</keyword>
<protein>
    <submittedName>
        <fullName evidence="5">P-loop NTPase fold protein</fullName>
    </submittedName>
</protein>
<comment type="caution">
    <text evidence="5">The sequence shown here is derived from an EMBL/GenBank/DDBJ whole genome shotgun (WGS) entry which is preliminary data.</text>
</comment>
<evidence type="ECO:0000313" key="6">
    <source>
        <dbReference type="Proteomes" id="UP001597097"/>
    </source>
</evidence>
<sequence length="901" mass="99550">MAFLRLAVAVICVLAWPFAGARAAAGPEFLEEQVSIPLERLANGRWQIVLINPGPAVSAQVRLAGSIADALALQGDGRLNLPTGGTATLILVPGGRPHAGGGQLVLISTAGADRLGITVTEPPFLVRHWWVWISAVVMMGGIAARLWWRRRRRGHPATKQQLEEPVPASTGSPKLTHSDEPAQIDRLNREEYASHLGELARYSTPPMVIGIFGEWGTGKTSMLMQVRDYLRREAAECAHVWFDPWRHQYDENPVLPLLHVIVKDLGLENRETVRRTLRTISDVLGSLVLSATLKVSLPDVRTSIEAYDSEHFRIRSEHTRLDEYLGTFIRESLAARGKKRLVVFVDDLDRCDADRITLLLEALKLHFNRDNCVFVLGVAKGPLIAAVREKYQDPVGEYLDKIIQFPFEMPRLSEKDFDRYLEDLLPDEIRGAGDMLRSGLRRNPRTIKRFVNVLHLQHRVAKARGVDPYEVATLAAVLLLRDGAPNDYERITRDPALLQRIARQPDSDVAADGWSELTVRMVRWLGTTPAGVPDNVLDYIDLVRESPVSKPSDLVAGAEPVTGLEPVTELSFRDTLGRLAGLVHEHVVPDARHDDGLLNPLVRLPGAQVPKVTGLDEILALGDKLMITGAPGAGKSVLVGRLARRLAGRRASRVPAYLRFSELKTEYAAHERWVTHALVACYGLSLADSHAMVVRGSLVLVLDGLDALDQGKWVGFLRWAEHAACGVIMTAGAAVSGSAFTEIRLLGVSDGEARRRLESVLAAHHVDPSQLQGLTAELMSSPQLLAVLTRDRKWIDALPEERVDFLPWYAARAVSLTAGSGFDRDVVTRGLRELARWTRNGNQDLFSHDHPDVKSALFHAGIEHDRVLDLLSAAVQSGLLRERSGTYHFVHPLLRDHLADV</sequence>
<proteinExistence type="predicted"/>
<dbReference type="InterPro" id="IPR007111">
    <property type="entry name" value="NACHT_NTPase"/>
</dbReference>
<dbReference type="PANTHER" id="PTHR22674">
    <property type="entry name" value="NTPASE, KAP FAMILY P-LOOP DOMAIN-CONTAINING 1"/>
    <property type="match status" value="1"/>
</dbReference>
<dbReference type="InterPro" id="IPR011646">
    <property type="entry name" value="KAP_P-loop"/>
</dbReference>
<dbReference type="Pfam" id="PF07693">
    <property type="entry name" value="KAP_NTPase"/>
    <property type="match status" value="1"/>
</dbReference>
<dbReference type="EMBL" id="JBHUCM010000044">
    <property type="protein sequence ID" value="MFD1544582.1"/>
    <property type="molecule type" value="Genomic_DNA"/>
</dbReference>
<evidence type="ECO:0000313" key="5">
    <source>
        <dbReference type="EMBL" id="MFD1544582.1"/>
    </source>
</evidence>
<feature type="chain" id="PRO_5047462618" evidence="2">
    <location>
        <begin position="24"/>
        <end position="901"/>
    </location>
</feature>
<reference evidence="6" key="1">
    <citation type="journal article" date="2019" name="Int. J. Syst. Evol. Microbiol.">
        <title>The Global Catalogue of Microorganisms (GCM) 10K type strain sequencing project: providing services to taxonomists for standard genome sequencing and annotation.</title>
        <authorList>
            <consortium name="The Broad Institute Genomics Platform"/>
            <consortium name="The Broad Institute Genome Sequencing Center for Infectious Disease"/>
            <person name="Wu L."/>
            <person name="Ma J."/>
        </authorList>
    </citation>
    <scope>NUCLEOTIDE SEQUENCE [LARGE SCALE GENOMIC DNA]</scope>
    <source>
        <strain evidence="6">CGMCC 1.15399</strain>
    </source>
</reference>
<dbReference type="Proteomes" id="UP001597097">
    <property type="component" value="Unassembled WGS sequence"/>
</dbReference>
<dbReference type="Pfam" id="PF05729">
    <property type="entry name" value="NACHT"/>
    <property type="match status" value="1"/>
</dbReference>
<accession>A0ABW4GTH7</accession>
<feature type="region of interest" description="Disordered" evidence="1">
    <location>
        <begin position="157"/>
        <end position="186"/>
    </location>
</feature>